<feature type="domain" description="Acyl-CoA dehydrogenase/oxidase C-terminal" evidence="3">
    <location>
        <begin position="98"/>
        <end position="172"/>
    </location>
</feature>
<sequence length="229" mass="25616">MENPYHDLDEVRQEVEAMQQQILDNIRGESHFPPLPPLPPPPPPVTPRAIILHTEGYSDLAIDDNGDSSEDEAEEQEDIHQLRQEVMRARQQDGPGWTAEHAATRSQFGKRLSEFGLIQEKFACMTVTAYAMESMAYLTAGIIDMYEEPDCSVEAAMVKIFSSEVAGHGTNEILRLFVALQGLQHAGKKLKDLVNFRKKSSSLIETLFGANSTAQYFVVDVRRTPQTPT</sequence>
<dbReference type="PANTHER" id="PTHR43884:SF9">
    <property type="entry name" value="COMPLEX I ASSEMBLY FACTOR ACAD9, MITOCHONDRIAL"/>
    <property type="match status" value="1"/>
</dbReference>
<keyword evidence="1" id="KW-0285">Flavoprotein</keyword>
<dbReference type="OrthoDB" id="2588832at2759"/>
<evidence type="ECO:0000259" key="3">
    <source>
        <dbReference type="Pfam" id="PF00441"/>
    </source>
</evidence>
<dbReference type="InterPro" id="IPR009075">
    <property type="entry name" value="AcylCo_DH/oxidase_C"/>
</dbReference>
<protein>
    <recommendedName>
        <fullName evidence="3">Acyl-CoA dehydrogenase/oxidase C-terminal domain-containing protein</fullName>
    </recommendedName>
</protein>
<evidence type="ECO:0000256" key="2">
    <source>
        <dbReference type="SAM" id="MobiDB-lite"/>
    </source>
</evidence>
<evidence type="ECO:0000256" key="1">
    <source>
        <dbReference type="ARBA" id="ARBA00022630"/>
    </source>
</evidence>
<evidence type="ECO:0000313" key="5">
    <source>
        <dbReference type="Proteomes" id="UP000245119"/>
    </source>
</evidence>
<dbReference type="Proteomes" id="UP000245119">
    <property type="component" value="Linkage Group LG9"/>
</dbReference>
<keyword evidence="5" id="KW-1185">Reference proteome</keyword>
<evidence type="ECO:0000313" key="4">
    <source>
        <dbReference type="EMBL" id="PVD24922.1"/>
    </source>
</evidence>
<dbReference type="GO" id="GO:0003995">
    <property type="term" value="F:acyl-CoA dehydrogenase activity"/>
    <property type="evidence" value="ECO:0007669"/>
    <property type="project" value="TreeGrafter"/>
</dbReference>
<dbReference type="PANTHER" id="PTHR43884">
    <property type="entry name" value="ACYL-COA DEHYDROGENASE"/>
    <property type="match status" value="1"/>
</dbReference>
<dbReference type="EMBL" id="PZQS01000009">
    <property type="protein sequence ID" value="PVD24922.1"/>
    <property type="molecule type" value="Genomic_DNA"/>
</dbReference>
<reference evidence="4 5" key="1">
    <citation type="submission" date="2018-04" db="EMBL/GenBank/DDBJ databases">
        <title>The genome of golden apple snail Pomacea canaliculata provides insight into stress tolerance and invasive adaptation.</title>
        <authorList>
            <person name="Liu C."/>
            <person name="Liu B."/>
            <person name="Ren Y."/>
            <person name="Zhang Y."/>
            <person name="Wang H."/>
            <person name="Li S."/>
            <person name="Jiang F."/>
            <person name="Yin L."/>
            <person name="Zhang G."/>
            <person name="Qian W."/>
            <person name="Fan W."/>
        </authorList>
    </citation>
    <scope>NUCLEOTIDE SEQUENCE [LARGE SCALE GENOMIC DNA]</scope>
    <source>
        <strain evidence="4">SZHN2017</strain>
        <tissue evidence="4">Muscle</tissue>
    </source>
</reference>
<dbReference type="InterPro" id="IPR036250">
    <property type="entry name" value="AcylCo_DH-like_C"/>
</dbReference>
<dbReference type="Gene3D" id="1.20.140.10">
    <property type="entry name" value="Butyryl-CoA Dehydrogenase, subunit A, domain 3"/>
    <property type="match status" value="1"/>
</dbReference>
<accession>A0A2T7NUT9</accession>
<dbReference type="Pfam" id="PF00441">
    <property type="entry name" value="Acyl-CoA_dh_1"/>
    <property type="match status" value="1"/>
</dbReference>
<gene>
    <name evidence="4" type="ORF">C0Q70_15415</name>
</gene>
<proteinExistence type="predicted"/>
<dbReference type="STRING" id="400727.A0A2T7NUT9"/>
<dbReference type="SUPFAM" id="SSF47203">
    <property type="entry name" value="Acyl-CoA dehydrogenase C-terminal domain-like"/>
    <property type="match status" value="1"/>
</dbReference>
<dbReference type="AlphaFoldDB" id="A0A2T7NUT9"/>
<organism evidence="4 5">
    <name type="scientific">Pomacea canaliculata</name>
    <name type="common">Golden apple snail</name>
    <dbReference type="NCBI Taxonomy" id="400727"/>
    <lineage>
        <taxon>Eukaryota</taxon>
        <taxon>Metazoa</taxon>
        <taxon>Spiralia</taxon>
        <taxon>Lophotrochozoa</taxon>
        <taxon>Mollusca</taxon>
        <taxon>Gastropoda</taxon>
        <taxon>Caenogastropoda</taxon>
        <taxon>Architaenioglossa</taxon>
        <taxon>Ampullarioidea</taxon>
        <taxon>Ampullariidae</taxon>
        <taxon>Pomacea</taxon>
    </lineage>
</organism>
<name>A0A2T7NUT9_POMCA</name>
<feature type="compositionally biased region" description="Acidic residues" evidence="2">
    <location>
        <begin position="61"/>
        <end position="77"/>
    </location>
</feature>
<comment type="caution">
    <text evidence="4">The sequence shown here is derived from an EMBL/GenBank/DDBJ whole genome shotgun (WGS) entry which is preliminary data.</text>
</comment>
<feature type="region of interest" description="Disordered" evidence="2">
    <location>
        <begin position="59"/>
        <end position="78"/>
    </location>
</feature>